<dbReference type="Gene3D" id="3.10.20.310">
    <property type="entry name" value="membrane protein fhac"/>
    <property type="match status" value="1"/>
</dbReference>
<dbReference type="PANTHER" id="PTHR34597:SF1">
    <property type="entry name" value="HEME_HEMOPEXIN TRANSPORTER PROTEIN HUXB"/>
    <property type="match status" value="1"/>
</dbReference>
<keyword evidence="13" id="KW-1185">Reference proteome</keyword>
<dbReference type="InterPro" id="IPR013686">
    <property type="entry name" value="Polypept-transport_assoc_ShlB"/>
</dbReference>
<reference evidence="12 13" key="1">
    <citation type="submission" date="2019-08" db="EMBL/GenBank/DDBJ databases">
        <authorList>
            <person name="Peeters C."/>
        </authorList>
    </citation>
    <scope>NUCLEOTIDE SEQUENCE [LARGE SCALE GENOMIC DNA]</scope>
    <source>
        <strain evidence="12 13">LMG 20603</strain>
    </source>
</reference>
<feature type="region of interest" description="Disordered" evidence="9">
    <location>
        <begin position="49"/>
        <end position="73"/>
    </location>
</feature>
<dbReference type="AlphaFoldDB" id="A0A5E5C0H1"/>
<dbReference type="PROSITE" id="PS51779">
    <property type="entry name" value="POTRA"/>
    <property type="match status" value="1"/>
</dbReference>
<evidence type="ECO:0000256" key="2">
    <source>
        <dbReference type="ARBA" id="ARBA00009055"/>
    </source>
</evidence>
<dbReference type="GO" id="GO:0098046">
    <property type="term" value="C:type V protein secretion system complex"/>
    <property type="evidence" value="ECO:0007669"/>
    <property type="project" value="TreeGrafter"/>
</dbReference>
<dbReference type="RefSeq" id="WP_246174970.1">
    <property type="nucleotide sequence ID" value="NZ_CABPST010000023.1"/>
</dbReference>
<evidence type="ECO:0000256" key="5">
    <source>
        <dbReference type="ARBA" id="ARBA00022692"/>
    </source>
</evidence>
<keyword evidence="10" id="KW-0732">Signal</keyword>
<keyword evidence="6" id="KW-0653">Protein transport</keyword>
<organism evidence="12 13">
    <name type="scientific">Pandoraea bronchicola</name>
    <dbReference type="NCBI Taxonomy" id="2508287"/>
    <lineage>
        <taxon>Bacteria</taxon>
        <taxon>Pseudomonadati</taxon>
        <taxon>Pseudomonadota</taxon>
        <taxon>Betaproteobacteria</taxon>
        <taxon>Burkholderiales</taxon>
        <taxon>Burkholderiaceae</taxon>
        <taxon>Pandoraea</taxon>
    </lineage>
</organism>
<keyword evidence="3" id="KW-0813">Transport</keyword>
<proteinExistence type="inferred from homology"/>
<keyword evidence="8" id="KW-0998">Cell outer membrane</keyword>
<keyword evidence="5" id="KW-0812">Transmembrane</keyword>
<evidence type="ECO:0000256" key="4">
    <source>
        <dbReference type="ARBA" id="ARBA00022452"/>
    </source>
</evidence>
<dbReference type="GO" id="GO:0046819">
    <property type="term" value="P:protein secretion by the type V secretion system"/>
    <property type="evidence" value="ECO:0007669"/>
    <property type="project" value="TreeGrafter"/>
</dbReference>
<dbReference type="EMBL" id="CABPST010000023">
    <property type="protein sequence ID" value="VVE90822.1"/>
    <property type="molecule type" value="Genomic_DNA"/>
</dbReference>
<dbReference type="GO" id="GO:0008320">
    <property type="term" value="F:protein transmembrane transporter activity"/>
    <property type="evidence" value="ECO:0007669"/>
    <property type="project" value="TreeGrafter"/>
</dbReference>
<evidence type="ECO:0000259" key="11">
    <source>
        <dbReference type="PROSITE" id="PS51779"/>
    </source>
</evidence>
<evidence type="ECO:0000256" key="7">
    <source>
        <dbReference type="ARBA" id="ARBA00023136"/>
    </source>
</evidence>
<evidence type="ECO:0000256" key="6">
    <source>
        <dbReference type="ARBA" id="ARBA00022927"/>
    </source>
</evidence>
<keyword evidence="4" id="KW-1134">Transmembrane beta strand</keyword>
<feature type="signal peptide" evidence="10">
    <location>
        <begin position="1"/>
        <end position="34"/>
    </location>
</feature>
<feature type="compositionally biased region" description="Pro residues" evidence="9">
    <location>
        <begin position="50"/>
        <end position="59"/>
    </location>
</feature>
<evidence type="ECO:0000313" key="13">
    <source>
        <dbReference type="Proteomes" id="UP000382040"/>
    </source>
</evidence>
<dbReference type="InterPro" id="IPR005565">
    <property type="entry name" value="Hemolysn_activator_HlyB_C"/>
</dbReference>
<dbReference type="InterPro" id="IPR034746">
    <property type="entry name" value="POTRA"/>
</dbReference>
<evidence type="ECO:0000313" key="12">
    <source>
        <dbReference type="EMBL" id="VVE90822.1"/>
    </source>
</evidence>
<protein>
    <submittedName>
        <fullName evidence="12">Hemolysin activation/secretion signal peptide protein</fullName>
    </submittedName>
</protein>
<dbReference type="Pfam" id="PF08479">
    <property type="entry name" value="POTRA_2"/>
    <property type="match status" value="1"/>
</dbReference>
<evidence type="ECO:0000256" key="9">
    <source>
        <dbReference type="SAM" id="MobiDB-lite"/>
    </source>
</evidence>
<gene>
    <name evidence="12" type="ORF">PBR20603_04813</name>
</gene>
<evidence type="ECO:0000256" key="3">
    <source>
        <dbReference type="ARBA" id="ARBA00022448"/>
    </source>
</evidence>
<feature type="domain" description="POTRA" evidence="11">
    <location>
        <begin position="78"/>
        <end position="152"/>
    </location>
</feature>
<dbReference type="GO" id="GO:0009279">
    <property type="term" value="C:cell outer membrane"/>
    <property type="evidence" value="ECO:0007669"/>
    <property type="project" value="UniProtKB-SubCell"/>
</dbReference>
<evidence type="ECO:0000256" key="1">
    <source>
        <dbReference type="ARBA" id="ARBA00004442"/>
    </source>
</evidence>
<dbReference type="Proteomes" id="UP000382040">
    <property type="component" value="Unassembled WGS sequence"/>
</dbReference>
<sequence length="575" mass="61209">MPIATSLPFRRITVGLRPSAGVLFIALSMGTALAQTPPDAGALRQQIEPDLPPALPRPVAPERSVAPPPMRRQGEATVTVTAFRFAGNTKLSEVQLAPVVAGYLNRPLSFNELQEAATAVAEAYRAAGWVVRAYLPAQDIRGGVVTIQVVEGVFGGVRFEGDGPKRVSHARVVDTFTTHQAVGEPLNTASLDRALLLANDLPGVALVGRLQPGAQERETDLALNFVETPLVIGNVATDNQGARSTGAARLVGNASVNSPAGIGDQLLATALLSDGYRYFRTGYTVPVGYDGWRVGANASRLDYRLVTDDFEALHARGNSNTVGLEASYPIVRARDRNLFFLANYDFKTYDNEANQVTTSRYFNNTLSAGLSGNLLDGLGRGGVNTASVVMTGGDLNLSRSPTKAADALTLRTEGQFLKLRYALSRQQVLTDTLTAYASFSGQMASKNLDSSEKFYLGGPSGVRAYPIGEGSGSEGQMLNMELRWRLPHGVSLVGFYDWGHVAVNRNNNFPGASPVNDYSLQGAGVGVQWQPGRGVSLSATWAHRIGGNPNATASGTDQDGSLIKNRVWLAASLSF</sequence>
<evidence type="ECO:0000256" key="10">
    <source>
        <dbReference type="SAM" id="SignalP"/>
    </source>
</evidence>
<dbReference type="Gene3D" id="2.40.160.50">
    <property type="entry name" value="membrane protein fhac: a member of the omp85/tpsb transporter family"/>
    <property type="match status" value="1"/>
</dbReference>
<comment type="similarity">
    <text evidence="2">Belongs to the TPS (TC 1.B.20) family.</text>
</comment>
<accession>A0A5E5C0H1</accession>
<dbReference type="PANTHER" id="PTHR34597">
    <property type="entry name" value="SLR1661 PROTEIN"/>
    <property type="match status" value="1"/>
</dbReference>
<dbReference type="Pfam" id="PF03865">
    <property type="entry name" value="ShlB"/>
    <property type="match status" value="1"/>
</dbReference>
<feature type="chain" id="PRO_5022815497" evidence="10">
    <location>
        <begin position="35"/>
        <end position="575"/>
    </location>
</feature>
<evidence type="ECO:0000256" key="8">
    <source>
        <dbReference type="ARBA" id="ARBA00023237"/>
    </source>
</evidence>
<keyword evidence="7" id="KW-0472">Membrane</keyword>
<name>A0A5E5C0H1_9BURK</name>
<dbReference type="InterPro" id="IPR051544">
    <property type="entry name" value="TPS_OM_transporter"/>
</dbReference>
<comment type="subcellular location">
    <subcellularLocation>
        <location evidence="1">Cell outer membrane</location>
    </subcellularLocation>
</comment>